<dbReference type="PROSITE" id="PS50949">
    <property type="entry name" value="HTH_GNTR"/>
    <property type="match status" value="1"/>
</dbReference>
<dbReference type="CDD" id="cd07377">
    <property type="entry name" value="WHTH_GntR"/>
    <property type="match status" value="1"/>
</dbReference>
<organism evidence="5 6">
    <name type="scientific">Amycolatopsis carbonis</name>
    <dbReference type="NCBI Taxonomy" id="715471"/>
    <lineage>
        <taxon>Bacteria</taxon>
        <taxon>Bacillati</taxon>
        <taxon>Actinomycetota</taxon>
        <taxon>Actinomycetes</taxon>
        <taxon>Pseudonocardiales</taxon>
        <taxon>Pseudonocardiaceae</taxon>
        <taxon>Amycolatopsis</taxon>
    </lineage>
</organism>
<dbReference type="SUPFAM" id="SSF46785">
    <property type="entry name" value="Winged helix' DNA-binding domain"/>
    <property type="match status" value="1"/>
</dbReference>
<dbReference type="AlphaFoldDB" id="A0A9Y2IAC9"/>
<dbReference type="InterPro" id="IPR036388">
    <property type="entry name" value="WH-like_DNA-bd_sf"/>
</dbReference>
<sequence length="134" mass="14950">MFEFRFESGSGVPPYLQLVRQVEHAVRLGELKRGDRLPTVKEVARQLVINPNTVQKAYRELDHRGIVRGRPGMGTFVARDDPAGVSPERQAQLRAGFERWINEARGSGLTVADVEALVSSVLLRIGKRSGKENE</sequence>
<evidence type="ECO:0000256" key="2">
    <source>
        <dbReference type="ARBA" id="ARBA00023125"/>
    </source>
</evidence>
<reference evidence="5 6" key="1">
    <citation type="submission" date="2023-06" db="EMBL/GenBank/DDBJ databases">
        <authorList>
            <person name="Oyuntsetseg B."/>
            <person name="Kim S.B."/>
        </authorList>
    </citation>
    <scope>NUCLEOTIDE SEQUENCE [LARGE SCALE GENOMIC DNA]</scope>
    <source>
        <strain evidence="5 6">2-15</strain>
    </source>
</reference>
<keyword evidence="2" id="KW-0238">DNA-binding</keyword>
<dbReference type="Pfam" id="PF00392">
    <property type="entry name" value="GntR"/>
    <property type="match status" value="1"/>
</dbReference>
<dbReference type="PANTHER" id="PTHR38445:SF7">
    <property type="entry name" value="GNTR-FAMILY TRANSCRIPTIONAL REGULATOR"/>
    <property type="match status" value="1"/>
</dbReference>
<evidence type="ECO:0000259" key="4">
    <source>
        <dbReference type="PROSITE" id="PS50949"/>
    </source>
</evidence>
<gene>
    <name evidence="5" type="ORF">QRX50_33890</name>
</gene>
<dbReference type="Proteomes" id="UP001236014">
    <property type="component" value="Chromosome"/>
</dbReference>
<evidence type="ECO:0000256" key="1">
    <source>
        <dbReference type="ARBA" id="ARBA00023015"/>
    </source>
</evidence>
<dbReference type="EMBL" id="CP127294">
    <property type="protein sequence ID" value="WIX76432.1"/>
    <property type="molecule type" value="Genomic_DNA"/>
</dbReference>
<dbReference type="PANTHER" id="PTHR38445">
    <property type="entry name" value="HTH-TYPE TRANSCRIPTIONAL REPRESSOR YTRA"/>
    <property type="match status" value="1"/>
</dbReference>
<evidence type="ECO:0000256" key="3">
    <source>
        <dbReference type="ARBA" id="ARBA00023163"/>
    </source>
</evidence>
<keyword evidence="6" id="KW-1185">Reference proteome</keyword>
<accession>A0A9Y2IAC9</accession>
<feature type="domain" description="HTH gntR-type" evidence="4">
    <location>
        <begin position="12"/>
        <end position="80"/>
    </location>
</feature>
<dbReference type="SMART" id="SM00345">
    <property type="entry name" value="HTH_GNTR"/>
    <property type="match status" value="1"/>
</dbReference>
<keyword evidence="1" id="KW-0805">Transcription regulation</keyword>
<dbReference type="InterPro" id="IPR036390">
    <property type="entry name" value="WH_DNA-bd_sf"/>
</dbReference>
<dbReference type="GO" id="GO:0003700">
    <property type="term" value="F:DNA-binding transcription factor activity"/>
    <property type="evidence" value="ECO:0007669"/>
    <property type="project" value="InterPro"/>
</dbReference>
<name>A0A9Y2IAC9_9PSEU</name>
<dbReference type="Gene3D" id="1.10.10.10">
    <property type="entry name" value="Winged helix-like DNA-binding domain superfamily/Winged helix DNA-binding domain"/>
    <property type="match status" value="1"/>
</dbReference>
<dbReference type="RefSeq" id="WP_285967180.1">
    <property type="nucleotide sequence ID" value="NZ_CP127294.1"/>
</dbReference>
<evidence type="ECO:0000313" key="5">
    <source>
        <dbReference type="EMBL" id="WIX76432.1"/>
    </source>
</evidence>
<dbReference type="GO" id="GO:0003677">
    <property type="term" value="F:DNA binding"/>
    <property type="evidence" value="ECO:0007669"/>
    <property type="project" value="UniProtKB-KW"/>
</dbReference>
<keyword evidence="3" id="KW-0804">Transcription</keyword>
<evidence type="ECO:0000313" key="6">
    <source>
        <dbReference type="Proteomes" id="UP001236014"/>
    </source>
</evidence>
<dbReference type="KEGG" id="acab:QRX50_33890"/>
<protein>
    <submittedName>
        <fullName evidence="5">GntR family transcriptional regulator</fullName>
    </submittedName>
</protein>
<dbReference type="InterPro" id="IPR000524">
    <property type="entry name" value="Tscrpt_reg_HTH_GntR"/>
</dbReference>
<proteinExistence type="predicted"/>